<dbReference type="GO" id="GO:0003824">
    <property type="term" value="F:catalytic activity"/>
    <property type="evidence" value="ECO:0007669"/>
    <property type="project" value="UniProtKB-KW"/>
</dbReference>
<protein>
    <submittedName>
        <fullName evidence="4">Uncharacterized protein</fullName>
    </submittedName>
</protein>
<dbReference type="Gene3D" id="3.30.70.270">
    <property type="match status" value="1"/>
</dbReference>
<accession>A0AAW2U586</accession>
<proteinExistence type="predicted"/>
<evidence type="ECO:0000259" key="2">
    <source>
        <dbReference type="Pfam" id="PF17919"/>
    </source>
</evidence>
<organism evidence="4">
    <name type="scientific">Sesamum latifolium</name>
    <dbReference type="NCBI Taxonomy" id="2727402"/>
    <lineage>
        <taxon>Eukaryota</taxon>
        <taxon>Viridiplantae</taxon>
        <taxon>Streptophyta</taxon>
        <taxon>Embryophyta</taxon>
        <taxon>Tracheophyta</taxon>
        <taxon>Spermatophyta</taxon>
        <taxon>Magnoliopsida</taxon>
        <taxon>eudicotyledons</taxon>
        <taxon>Gunneridae</taxon>
        <taxon>Pentapetalae</taxon>
        <taxon>asterids</taxon>
        <taxon>lamiids</taxon>
        <taxon>Lamiales</taxon>
        <taxon>Pedaliaceae</taxon>
        <taxon>Sesamum</taxon>
    </lineage>
</organism>
<dbReference type="Pfam" id="PF17919">
    <property type="entry name" value="RT_RNaseH_2"/>
    <property type="match status" value="1"/>
</dbReference>
<dbReference type="InterPro" id="IPR050951">
    <property type="entry name" value="Retrovirus_Pol_polyprotein"/>
</dbReference>
<reference evidence="4" key="1">
    <citation type="submission" date="2020-06" db="EMBL/GenBank/DDBJ databases">
        <authorList>
            <person name="Li T."/>
            <person name="Hu X."/>
            <person name="Zhang T."/>
            <person name="Song X."/>
            <person name="Zhang H."/>
            <person name="Dai N."/>
            <person name="Sheng W."/>
            <person name="Hou X."/>
            <person name="Wei L."/>
        </authorList>
    </citation>
    <scope>NUCLEOTIDE SEQUENCE</scope>
    <source>
        <strain evidence="4">KEN1</strain>
        <tissue evidence="4">Leaf</tissue>
    </source>
</reference>
<dbReference type="Pfam" id="PF17921">
    <property type="entry name" value="Integrase_H2C2"/>
    <property type="match status" value="1"/>
</dbReference>
<name>A0AAW2U586_9LAMI</name>
<dbReference type="PANTHER" id="PTHR37984:SF5">
    <property type="entry name" value="PROTEIN NYNRIN-LIKE"/>
    <property type="match status" value="1"/>
</dbReference>
<evidence type="ECO:0000256" key="1">
    <source>
        <dbReference type="ARBA" id="ARBA00023268"/>
    </source>
</evidence>
<gene>
    <name evidence="4" type="ORF">Slati_3775400</name>
</gene>
<evidence type="ECO:0000313" key="4">
    <source>
        <dbReference type="EMBL" id="KAL0411857.1"/>
    </source>
</evidence>
<reference evidence="4" key="2">
    <citation type="journal article" date="2024" name="Plant">
        <title>Genomic evolution and insights into agronomic trait innovations of Sesamum species.</title>
        <authorList>
            <person name="Miao H."/>
            <person name="Wang L."/>
            <person name="Qu L."/>
            <person name="Liu H."/>
            <person name="Sun Y."/>
            <person name="Le M."/>
            <person name="Wang Q."/>
            <person name="Wei S."/>
            <person name="Zheng Y."/>
            <person name="Lin W."/>
            <person name="Duan Y."/>
            <person name="Cao H."/>
            <person name="Xiong S."/>
            <person name="Wang X."/>
            <person name="Wei L."/>
            <person name="Li C."/>
            <person name="Ma Q."/>
            <person name="Ju M."/>
            <person name="Zhao R."/>
            <person name="Li G."/>
            <person name="Mu C."/>
            <person name="Tian Q."/>
            <person name="Mei H."/>
            <person name="Zhang T."/>
            <person name="Gao T."/>
            <person name="Zhang H."/>
        </authorList>
    </citation>
    <scope>NUCLEOTIDE SEQUENCE</scope>
    <source>
        <strain evidence="4">KEN1</strain>
    </source>
</reference>
<dbReference type="Gene3D" id="1.10.340.70">
    <property type="match status" value="1"/>
</dbReference>
<dbReference type="InterPro" id="IPR041577">
    <property type="entry name" value="RT_RNaseH_2"/>
</dbReference>
<dbReference type="PANTHER" id="PTHR37984">
    <property type="entry name" value="PROTEIN CBG26694"/>
    <property type="match status" value="1"/>
</dbReference>
<dbReference type="AlphaFoldDB" id="A0AAW2U586"/>
<dbReference type="InterPro" id="IPR043128">
    <property type="entry name" value="Rev_trsase/Diguanyl_cyclase"/>
</dbReference>
<dbReference type="InterPro" id="IPR041588">
    <property type="entry name" value="Integrase_H2C2"/>
</dbReference>
<keyword evidence="1" id="KW-0511">Multifunctional enzyme</keyword>
<dbReference type="EMBL" id="JACGWN010000013">
    <property type="protein sequence ID" value="KAL0411857.1"/>
    <property type="molecule type" value="Genomic_DNA"/>
</dbReference>
<dbReference type="SUPFAM" id="SSF56672">
    <property type="entry name" value="DNA/RNA polymerases"/>
    <property type="match status" value="2"/>
</dbReference>
<dbReference type="InterPro" id="IPR043502">
    <property type="entry name" value="DNA/RNA_pol_sf"/>
</dbReference>
<feature type="domain" description="Reverse transcriptase/retrotransposon-derived protein RNase H-like" evidence="2">
    <location>
        <begin position="97"/>
        <end position="185"/>
    </location>
</feature>
<comment type="caution">
    <text evidence="4">The sequence shown here is derived from an EMBL/GenBank/DDBJ whole genome shotgun (WGS) entry which is preliminary data.</text>
</comment>
<feature type="domain" description="Integrase zinc-binding" evidence="3">
    <location>
        <begin position="200"/>
        <end position="241"/>
    </location>
</feature>
<evidence type="ECO:0000259" key="3">
    <source>
        <dbReference type="Pfam" id="PF17921"/>
    </source>
</evidence>
<sequence length="242" mass="26875">MEDAGCVWTTDGVATDPPKARVHEKFPGAYYCQSSKGFLGTHLLLQEIHKGLCSYSKPVTSLLKKDAFIWNPKAEATFNQLKGVMTRAPTLALPDFSQPQKSTFNQLKGVMTRAPTLALADFSQPFVVETDACGKGIRVVLMQGGRLIAYLSKALAAKNLRLSTYEKEFLTLLLPVTTWKHYLQGILRKGHKICVGSHGEIRSRIIKAIHDSALGGHSGINGTYQRLKLLFYWPKLKEEVQT</sequence>